<sequence length="70" mass="7656">MLTPSPPNNTNRLPAAHALKLQRDGSTAPPTLSFFQQTASRVVSSRARRPQPSLFVMRSNAHVTSLPQAF</sequence>
<dbReference type="EMBL" id="MNCJ02000332">
    <property type="protein sequence ID" value="KAF5755401.1"/>
    <property type="molecule type" value="Genomic_DNA"/>
</dbReference>
<reference evidence="1" key="2">
    <citation type="submission" date="2020-06" db="EMBL/GenBank/DDBJ databases">
        <title>Helianthus annuus Genome sequencing and assembly Release 2.</title>
        <authorList>
            <person name="Gouzy J."/>
            <person name="Langlade N."/>
            <person name="Munos S."/>
        </authorList>
    </citation>
    <scope>NUCLEOTIDE SEQUENCE</scope>
    <source>
        <tissue evidence="1">Leaves</tissue>
    </source>
</reference>
<name>A0A9K3DHH9_HELAN</name>
<comment type="caution">
    <text evidence="1">The sequence shown here is derived from an EMBL/GenBank/DDBJ whole genome shotgun (WGS) entry which is preliminary data.</text>
</comment>
<dbReference type="Gramene" id="mRNA:HanXRQr2_Chr17g0802381">
    <property type="protein sequence ID" value="CDS:HanXRQr2_Chr17g0802381.1"/>
    <property type="gene ID" value="HanXRQr2_Chr17g0802381"/>
</dbReference>
<organism evidence="1 2">
    <name type="scientific">Helianthus annuus</name>
    <name type="common">Common sunflower</name>
    <dbReference type="NCBI Taxonomy" id="4232"/>
    <lineage>
        <taxon>Eukaryota</taxon>
        <taxon>Viridiplantae</taxon>
        <taxon>Streptophyta</taxon>
        <taxon>Embryophyta</taxon>
        <taxon>Tracheophyta</taxon>
        <taxon>Spermatophyta</taxon>
        <taxon>Magnoliopsida</taxon>
        <taxon>eudicotyledons</taxon>
        <taxon>Gunneridae</taxon>
        <taxon>Pentapetalae</taxon>
        <taxon>asterids</taxon>
        <taxon>campanulids</taxon>
        <taxon>Asterales</taxon>
        <taxon>Asteraceae</taxon>
        <taxon>Asteroideae</taxon>
        <taxon>Heliantheae alliance</taxon>
        <taxon>Heliantheae</taxon>
        <taxon>Helianthus</taxon>
    </lineage>
</organism>
<evidence type="ECO:0000313" key="1">
    <source>
        <dbReference type="EMBL" id="KAF5755401.1"/>
    </source>
</evidence>
<dbReference type="Proteomes" id="UP000215914">
    <property type="component" value="Unassembled WGS sequence"/>
</dbReference>
<dbReference type="AlphaFoldDB" id="A0A9K3DHH9"/>
<keyword evidence="2" id="KW-1185">Reference proteome</keyword>
<reference evidence="1" key="1">
    <citation type="journal article" date="2017" name="Nature">
        <title>The sunflower genome provides insights into oil metabolism, flowering and Asterid evolution.</title>
        <authorList>
            <person name="Badouin H."/>
            <person name="Gouzy J."/>
            <person name="Grassa C.J."/>
            <person name="Murat F."/>
            <person name="Staton S.E."/>
            <person name="Cottret L."/>
            <person name="Lelandais-Briere C."/>
            <person name="Owens G.L."/>
            <person name="Carrere S."/>
            <person name="Mayjonade B."/>
            <person name="Legrand L."/>
            <person name="Gill N."/>
            <person name="Kane N.C."/>
            <person name="Bowers J.E."/>
            <person name="Hubner S."/>
            <person name="Bellec A."/>
            <person name="Berard A."/>
            <person name="Berges H."/>
            <person name="Blanchet N."/>
            <person name="Boniface M.C."/>
            <person name="Brunel D."/>
            <person name="Catrice O."/>
            <person name="Chaidir N."/>
            <person name="Claudel C."/>
            <person name="Donnadieu C."/>
            <person name="Faraut T."/>
            <person name="Fievet G."/>
            <person name="Helmstetter N."/>
            <person name="King M."/>
            <person name="Knapp S.J."/>
            <person name="Lai Z."/>
            <person name="Le Paslier M.C."/>
            <person name="Lippi Y."/>
            <person name="Lorenzon L."/>
            <person name="Mandel J.R."/>
            <person name="Marage G."/>
            <person name="Marchand G."/>
            <person name="Marquand E."/>
            <person name="Bret-Mestries E."/>
            <person name="Morien E."/>
            <person name="Nambeesan S."/>
            <person name="Nguyen T."/>
            <person name="Pegot-Espagnet P."/>
            <person name="Pouilly N."/>
            <person name="Raftis F."/>
            <person name="Sallet E."/>
            <person name="Schiex T."/>
            <person name="Thomas J."/>
            <person name="Vandecasteele C."/>
            <person name="Vares D."/>
            <person name="Vear F."/>
            <person name="Vautrin S."/>
            <person name="Crespi M."/>
            <person name="Mangin B."/>
            <person name="Burke J.M."/>
            <person name="Salse J."/>
            <person name="Munos S."/>
            <person name="Vincourt P."/>
            <person name="Rieseberg L.H."/>
            <person name="Langlade N.B."/>
        </authorList>
    </citation>
    <scope>NUCLEOTIDE SEQUENCE</scope>
    <source>
        <tissue evidence="1">Leaves</tissue>
    </source>
</reference>
<proteinExistence type="predicted"/>
<evidence type="ECO:0000313" key="2">
    <source>
        <dbReference type="Proteomes" id="UP000215914"/>
    </source>
</evidence>
<accession>A0A9K3DHH9</accession>
<protein>
    <submittedName>
        <fullName evidence="1">Uncharacterized protein</fullName>
    </submittedName>
</protein>
<gene>
    <name evidence="1" type="ORF">HanXRQr2_Chr17g0802381</name>
</gene>